<dbReference type="AlphaFoldDB" id="A0A382P9T2"/>
<proteinExistence type="predicted"/>
<accession>A0A382P9T2</accession>
<organism evidence="1">
    <name type="scientific">marine metagenome</name>
    <dbReference type="NCBI Taxonomy" id="408172"/>
    <lineage>
        <taxon>unclassified sequences</taxon>
        <taxon>metagenomes</taxon>
        <taxon>ecological metagenomes</taxon>
    </lineage>
</organism>
<reference evidence="1" key="1">
    <citation type="submission" date="2018-05" db="EMBL/GenBank/DDBJ databases">
        <authorList>
            <person name="Lanie J.A."/>
            <person name="Ng W.-L."/>
            <person name="Kazmierczak K.M."/>
            <person name="Andrzejewski T.M."/>
            <person name="Davidsen T.M."/>
            <person name="Wayne K.J."/>
            <person name="Tettelin H."/>
            <person name="Glass J.I."/>
            <person name="Rusch D."/>
            <person name="Podicherti R."/>
            <person name="Tsui H.-C.T."/>
            <person name="Winkler M.E."/>
        </authorList>
    </citation>
    <scope>NUCLEOTIDE SEQUENCE</scope>
</reference>
<protein>
    <recommendedName>
        <fullName evidence="2">Methyltransferase FkbM domain-containing protein</fullName>
    </recommendedName>
</protein>
<dbReference type="Gene3D" id="3.40.50.150">
    <property type="entry name" value="Vaccinia Virus protein VP39"/>
    <property type="match status" value="1"/>
</dbReference>
<sequence>DLVKIDVEGVEHSVLEGSSRIAKKLGTKFLVEVHSCDSLSIMENTEKILDWCKVNNFIAYYLREHIELIDSKIIAGRGRYHLLLIHKDDKYPDGLNKIHQSEDINNIDIKYN</sequence>
<name>A0A382P9T2_9ZZZZ</name>
<dbReference type="SUPFAM" id="SSF53335">
    <property type="entry name" value="S-adenosyl-L-methionine-dependent methyltransferases"/>
    <property type="match status" value="1"/>
</dbReference>
<evidence type="ECO:0008006" key="2">
    <source>
        <dbReference type="Google" id="ProtNLM"/>
    </source>
</evidence>
<dbReference type="InterPro" id="IPR029063">
    <property type="entry name" value="SAM-dependent_MTases_sf"/>
</dbReference>
<dbReference type="EMBL" id="UINC01105017">
    <property type="protein sequence ID" value="SVC68621.1"/>
    <property type="molecule type" value="Genomic_DNA"/>
</dbReference>
<gene>
    <name evidence="1" type="ORF">METZ01_LOCUS321475</name>
</gene>
<feature type="non-terminal residue" evidence="1">
    <location>
        <position position="1"/>
    </location>
</feature>
<evidence type="ECO:0000313" key="1">
    <source>
        <dbReference type="EMBL" id="SVC68621.1"/>
    </source>
</evidence>